<gene>
    <name evidence="2" type="ORF">SCF082_LOCUS3939</name>
</gene>
<organism evidence="2 3">
    <name type="scientific">Durusdinium trenchii</name>
    <dbReference type="NCBI Taxonomy" id="1381693"/>
    <lineage>
        <taxon>Eukaryota</taxon>
        <taxon>Sar</taxon>
        <taxon>Alveolata</taxon>
        <taxon>Dinophyceae</taxon>
        <taxon>Suessiales</taxon>
        <taxon>Symbiodiniaceae</taxon>
        <taxon>Durusdinium</taxon>
    </lineage>
</organism>
<feature type="compositionally biased region" description="Acidic residues" evidence="1">
    <location>
        <begin position="167"/>
        <end position="186"/>
    </location>
</feature>
<keyword evidence="3" id="KW-1185">Reference proteome</keyword>
<feature type="compositionally biased region" description="Basic and acidic residues" evidence="1">
    <location>
        <begin position="209"/>
        <end position="220"/>
    </location>
</feature>
<feature type="non-terminal residue" evidence="2">
    <location>
        <position position="220"/>
    </location>
</feature>
<evidence type="ECO:0000256" key="1">
    <source>
        <dbReference type="SAM" id="MobiDB-lite"/>
    </source>
</evidence>
<dbReference type="EMBL" id="CAXAMM010002022">
    <property type="protein sequence ID" value="CAK8994412.1"/>
    <property type="molecule type" value="Genomic_DNA"/>
</dbReference>
<feature type="compositionally biased region" description="Basic and acidic residues" evidence="1">
    <location>
        <begin position="187"/>
        <end position="200"/>
    </location>
</feature>
<proteinExistence type="predicted"/>
<feature type="compositionally biased region" description="Basic and acidic residues" evidence="1">
    <location>
        <begin position="144"/>
        <end position="153"/>
    </location>
</feature>
<evidence type="ECO:0000313" key="3">
    <source>
        <dbReference type="Proteomes" id="UP001642464"/>
    </source>
</evidence>
<reference evidence="2 3" key="1">
    <citation type="submission" date="2024-02" db="EMBL/GenBank/DDBJ databases">
        <authorList>
            <person name="Chen Y."/>
            <person name="Shah S."/>
            <person name="Dougan E. K."/>
            <person name="Thang M."/>
            <person name="Chan C."/>
        </authorList>
    </citation>
    <scope>NUCLEOTIDE SEQUENCE [LARGE SCALE GENOMIC DNA]</scope>
</reference>
<accession>A0ABP0HXP8</accession>
<name>A0ABP0HXP8_9DINO</name>
<protein>
    <submittedName>
        <fullName evidence="2">Uncharacterized protein</fullName>
    </submittedName>
</protein>
<dbReference type="Proteomes" id="UP001642464">
    <property type="component" value="Unassembled WGS sequence"/>
</dbReference>
<evidence type="ECO:0000313" key="2">
    <source>
        <dbReference type="EMBL" id="CAK8994412.1"/>
    </source>
</evidence>
<sequence length="220" mass="24721">MTFDIFVLTSLPFCKAPTLRRTILMLEAGQCTSWIFGGTASSGRSVWTTYRILKRSNGSANFEHRANLQDLGALHLIPRCHKAWSSTGLLRCPKVFHGESTFHSLWKVRKRMREIRVACGKCPCDIHGGCPVGVWSQAKPTAQVKEEEKKELKEETEEKEEKRSKEEEEINEVAIADTEDSEDGDAVETHESLKEPKDGVEGACSTVNEDAKPQEKEVEE</sequence>
<feature type="region of interest" description="Disordered" evidence="1">
    <location>
        <begin position="139"/>
        <end position="220"/>
    </location>
</feature>
<comment type="caution">
    <text evidence="2">The sequence shown here is derived from an EMBL/GenBank/DDBJ whole genome shotgun (WGS) entry which is preliminary data.</text>
</comment>